<organism evidence="2 3">
    <name type="scientific">Pleuronectes platessa</name>
    <name type="common">European plaice</name>
    <dbReference type="NCBI Taxonomy" id="8262"/>
    <lineage>
        <taxon>Eukaryota</taxon>
        <taxon>Metazoa</taxon>
        <taxon>Chordata</taxon>
        <taxon>Craniata</taxon>
        <taxon>Vertebrata</taxon>
        <taxon>Euteleostomi</taxon>
        <taxon>Actinopterygii</taxon>
        <taxon>Neopterygii</taxon>
        <taxon>Teleostei</taxon>
        <taxon>Neoteleostei</taxon>
        <taxon>Acanthomorphata</taxon>
        <taxon>Carangaria</taxon>
        <taxon>Pleuronectiformes</taxon>
        <taxon>Pleuronectoidei</taxon>
        <taxon>Pleuronectidae</taxon>
        <taxon>Pleuronectes</taxon>
    </lineage>
</organism>
<dbReference type="EMBL" id="CADEAL010004220">
    <property type="protein sequence ID" value="CAB1454634.1"/>
    <property type="molecule type" value="Genomic_DNA"/>
</dbReference>
<comment type="caution">
    <text evidence="2">The sequence shown here is derived from an EMBL/GenBank/DDBJ whole genome shotgun (WGS) entry which is preliminary data.</text>
</comment>
<dbReference type="AlphaFoldDB" id="A0A9N7ZAI7"/>
<gene>
    <name evidence="2" type="ORF">PLEPLA_LOCUS42400</name>
</gene>
<evidence type="ECO:0000313" key="3">
    <source>
        <dbReference type="Proteomes" id="UP001153269"/>
    </source>
</evidence>
<accession>A0A9N7ZAI7</accession>
<feature type="compositionally biased region" description="Basic and acidic residues" evidence="1">
    <location>
        <begin position="119"/>
        <end position="140"/>
    </location>
</feature>
<feature type="region of interest" description="Disordered" evidence="1">
    <location>
        <begin position="29"/>
        <end position="90"/>
    </location>
</feature>
<proteinExistence type="predicted"/>
<protein>
    <submittedName>
        <fullName evidence="2">Uncharacterized protein</fullName>
    </submittedName>
</protein>
<evidence type="ECO:0000256" key="1">
    <source>
        <dbReference type="SAM" id="MobiDB-lite"/>
    </source>
</evidence>
<feature type="compositionally biased region" description="Polar residues" evidence="1">
    <location>
        <begin position="76"/>
        <end position="90"/>
    </location>
</feature>
<feature type="region of interest" description="Disordered" evidence="1">
    <location>
        <begin position="108"/>
        <end position="140"/>
    </location>
</feature>
<keyword evidence="3" id="KW-1185">Reference proteome</keyword>
<name>A0A9N7ZAI7_PLEPL</name>
<reference evidence="2" key="1">
    <citation type="submission" date="2020-03" db="EMBL/GenBank/DDBJ databases">
        <authorList>
            <person name="Weist P."/>
        </authorList>
    </citation>
    <scope>NUCLEOTIDE SEQUENCE</scope>
</reference>
<dbReference type="Proteomes" id="UP001153269">
    <property type="component" value="Unassembled WGS sequence"/>
</dbReference>
<evidence type="ECO:0000313" key="2">
    <source>
        <dbReference type="EMBL" id="CAB1454634.1"/>
    </source>
</evidence>
<sequence length="140" mass="15427">MRAFKAAPAVVASWGIEINECNQKQTASQARAINRSEAEQSRWSARPGMASSTALPQLSRCPRREGTGSLARTRIRQSGHSVNAAQNELTTSWQRSDNTILSVQFKSQGKALTGGPRTAFEKGHRGATMCEREKQRDVKR</sequence>